<dbReference type="OrthoDB" id="414698at2759"/>
<dbReference type="SUPFAM" id="SSF48452">
    <property type="entry name" value="TPR-like"/>
    <property type="match status" value="1"/>
</dbReference>
<organism evidence="1 2">
    <name type="scientific">Hyaloscypha hepaticicola</name>
    <dbReference type="NCBI Taxonomy" id="2082293"/>
    <lineage>
        <taxon>Eukaryota</taxon>
        <taxon>Fungi</taxon>
        <taxon>Dikarya</taxon>
        <taxon>Ascomycota</taxon>
        <taxon>Pezizomycotina</taxon>
        <taxon>Leotiomycetes</taxon>
        <taxon>Helotiales</taxon>
        <taxon>Hyaloscyphaceae</taxon>
        <taxon>Hyaloscypha</taxon>
    </lineage>
</organism>
<evidence type="ECO:0000313" key="1">
    <source>
        <dbReference type="EMBL" id="PMD19970.1"/>
    </source>
</evidence>
<reference evidence="1 2" key="1">
    <citation type="submission" date="2016-05" db="EMBL/GenBank/DDBJ databases">
        <title>A degradative enzymes factory behind the ericoid mycorrhizal symbiosis.</title>
        <authorList>
            <consortium name="DOE Joint Genome Institute"/>
            <person name="Martino E."/>
            <person name="Morin E."/>
            <person name="Grelet G."/>
            <person name="Kuo A."/>
            <person name="Kohler A."/>
            <person name="Daghino S."/>
            <person name="Barry K."/>
            <person name="Choi C."/>
            <person name="Cichocki N."/>
            <person name="Clum A."/>
            <person name="Copeland A."/>
            <person name="Hainaut M."/>
            <person name="Haridas S."/>
            <person name="Labutti K."/>
            <person name="Lindquist E."/>
            <person name="Lipzen A."/>
            <person name="Khouja H.-R."/>
            <person name="Murat C."/>
            <person name="Ohm R."/>
            <person name="Olson A."/>
            <person name="Spatafora J."/>
            <person name="Veneault-Fourrey C."/>
            <person name="Henrissat B."/>
            <person name="Grigoriev I."/>
            <person name="Martin F."/>
            <person name="Perotto S."/>
        </authorList>
    </citation>
    <scope>NUCLEOTIDE SEQUENCE [LARGE SCALE GENOMIC DNA]</scope>
    <source>
        <strain evidence="1 2">UAMH 7357</strain>
    </source>
</reference>
<dbReference type="InterPro" id="IPR011990">
    <property type="entry name" value="TPR-like_helical_dom_sf"/>
</dbReference>
<dbReference type="Gene3D" id="1.25.40.10">
    <property type="entry name" value="Tetratricopeptide repeat domain"/>
    <property type="match status" value="1"/>
</dbReference>
<evidence type="ECO:0000313" key="2">
    <source>
        <dbReference type="Proteomes" id="UP000235672"/>
    </source>
</evidence>
<dbReference type="InterPro" id="IPR010323">
    <property type="entry name" value="DUF924"/>
</dbReference>
<sequence>MKPYNISSAIHKILGFQSVFRSALPFGSFRQMSSISTMDPNITRINKYWFDTDNPRQKWFQGGPQVDAEIKSQFSDLISEARASKLTSWTEQPQGTLALLLLLDQFPRNVFRGTADAFSSDAMALEVAVNGIAKEQQKELTPLQQIFFHLPFTHDERLISQVACVALCEAMIARNGPGEDVMNFAEASLGSARKHLAVIQRFGRFPGRNAALGRESTAEEVEFLKDHPFGL</sequence>
<proteinExistence type="predicted"/>
<accession>A0A2J6Q106</accession>
<dbReference type="STRING" id="1745343.A0A2J6Q106"/>
<keyword evidence="2" id="KW-1185">Reference proteome</keyword>
<dbReference type="AlphaFoldDB" id="A0A2J6Q106"/>
<dbReference type="EMBL" id="KZ613487">
    <property type="protein sequence ID" value="PMD19970.1"/>
    <property type="molecule type" value="Genomic_DNA"/>
</dbReference>
<name>A0A2J6Q106_9HELO</name>
<gene>
    <name evidence="1" type="ORF">NA56DRAFT_602405</name>
</gene>
<dbReference type="Proteomes" id="UP000235672">
    <property type="component" value="Unassembled WGS sequence"/>
</dbReference>
<dbReference type="Pfam" id="PF06041">
    <property type="entry name" value="DUF924"/>
    <property type="match status" value="1"/>
</dbReference>
<dbReference type="Gene3D" id="1.20.58.320">
    <property type="entry name" value="TPR-like"/>
    <property type="match status" value="1"/>
</dbReference>
<protein>
    <submittedName>
        <fullName evidence="1">DUF924-domain-containing protein</fullName>
    </submittedName>
</protein>